<dbReference type="AlphaFoldDB" id="A0A7S2W9L8"/>
<name>A0A7S2W9L8_9STRA</name>
<protein>
    <submittedName>
        <fullName evidence="1">Uncharacterized protein</fullName>
    </submittedName>
</protein>
<proteinExistence type="predicted"/>
<gene>
    <name evidence="1" type="ORF">QSP1433_LOCUS4502</name>
</gene>
<sequence>MAVHDRRTCMQGIGNTILDVYVSWELVLKPIHRQPTNQLQQLQTCQHALGVFESLGPRFGASTYQLPSIPSLEQLSCRFATETPSQANSMQTVANLASP</sequence>
<accession>A0A7S2W9L8</accession>
<evidence type="ECO:0000313" key="1">
    <source>
        <dbReference type="EMBL" id="CAD9673913.1"/>
    </source>
</evidence>
<reference evidence="1" key="1">
    <citation type="submission" date="2021-01" db="EMBL/GenBank/DDBJ databases">
        <authorList>
            <person name="Corre E."/>
            <person name="Pelletier E."/>
            <person name="Niang G."/>
            <person name="Scheremetjew M."/>
            <person name="Finn R."/>
            <person name="Kale V."/>
            <person name="Holt S."/>
            <person name="Cochrane G."/>
            <person name="Meng A."/>
            <person name="Brown T."/>
            <person name="Cohen L."/>
        </authorList>
    </citation>
    <scope>NUCLEOTIDE SEQUENCE</scope>
    <source>
        <strain evidence="1">NY070348D</strain>
    </source>
</reference>
<dbReference type="EMBL" id="HBHK01007358">
    <property type="protein sequence ID" value="CAD9673913.1"/>
    <property type="molecule type" value="Transcribed_RNA"/>
</dbReference>
<organism evidence="1">
    <name type="scientific">Mucochytrium quahogii</name>
    <dbReference type="NCBI Taxonomy" id="96639"/>
    <lineage>
        <taxon>Eukaryota</taxon>
        <taxon>Sar</taxon>
        <taxon>Stramenopiles</taxon>
        <taxon>Bigyra</taxon>
        <taxon>Labyrinthulomycetes</taxon>
        <taxon>Thraustochytrida</taxon>
        <taxon>Thraustochytriidae</taxon>
        <taxon>Mucochytrium</taxon>
    </lineage>
</organism>